<keyword evidence="1" id="KW-1133">Transmembrane helix</keyword>
<sequence length="224" mass="24427">MMTHTEPRHRRSLFAGLRASFLTGLVVIAPIGLTVWIMWTVAGWVDGWVLPMVPAAWQPEQYIGVNLRGIGVVIFLIFTVVVGWLAKGLIGRSLLRAGERLVDRMPVVRTVYAGLKQIAETVFSQGETKFDRACLVDYPHPGVKAIAFVSARAKGEIAARGTREDPLITVFMPTTPNPTTGFLMFLPESQVEYLDMSVEDAAKLIISAGLVYPAPKEAPAAPAP</sequence>
<feature type="transmembrane region" description="Helical" evidence="1">
    <location>
        <begin position="21"/>
        <end position="45"/>
    </location>
</feature>
<dbReference type="PANTHER" id="PTHR31876:SF26">
    <property type="entry name" value="PROTEIN LIKE COV 2"/>
    <property type="match status" value="1"/>
</dbReference>
<protein>
    <recommendedName>
        <fullName evidence="4">DUF502 domain-containing protein</fullName>
    </recommendedName>
</protein>
<keyword evidence="3" id="KW-1185">Reference proteome</keyword>
<feature type="transmembrane region" description="Helical" evidence="1">
    <location>
        <begin position="65"/>
        <end position="86"/>
    </location>
</feature>
<evidence type="ECO:0000256" key="1">
    <source>
        <dbReference type="SAM" id="Phobius"/>
    </source>
</evidence>
<keyword evidence="1" id="KW-0812">Transmembrane</keyword>
<keyword evidence="1" id="KW-0472">Membrane</keyword>
<dbReference type="PANTHER" id="PTHR31876">
    <property type="entry name" value="COV-LIKE PROTEIN 1"/>
    <property type="match status" value="1"/>
</dbReference>
<dbReference type="KEGG" id="rhp:LPB142_09255"/>
<reference evidence="2 3" key="1">
    <citation type="submission" date="2016-10" db="EMBL/GenBank/DDBJ databases">
        <title>Rhodobacter sp. LPB0142, isolated from sea water.</title>
        <authorList>
            <person name="Kim E."/>
            <person name="Yi H."/>
        </authorList>
    </citation>
    <scope>NUCLEOTIDE SEQUENCE [LARGE SCALE GENOMIC DNA]</scope>
    <source>
        <strain evidence="2 3">LPB0142</strain>
    </source>
</reference>
<dbReference type="AlphaFoldDB" id="A0A1D9MC79"/>
<dbReference type="Proteomes" id="UP000176562">
    <property type="component" value="Chromosome"/>
</dbReference>
<dbReference type="STRING" id="1850250.LPB142_09255"/>
<dbReference type="Pfam" id="PF04367">
    <property type="entry name" value="DUF502"/>
    <property type="match status" value="1"/>
</dbReference>
<evidence type="ECO:0000313" key="2">
    <source>
        <dbReference type="EMBL" id="AOZ69475.1"/>
    </source>
</evidence>
<gene>
    <name evidence="2" type="ORF">LPB142_09255</name>
</gene>
<dbReference type="EMBL" id="CP017781">
    <property type="protein sequence ID" value="AOZ69475.1"/>
    <property type="molecule type" value="Genomic_DNA"/>
</dbReference>
<evidence type="ECO:0008006" key="4">
    <source>
        <dbReference type="Google" id="ProtNLM"/>
    </source>
</evidence>
<name>A0A1D9MC79_9RHOB</name>
<organism evidence="2 3">
    <name type="scientific">Rhodobacter xanthinilyticus</name>
    <dbReference type="NCBI Taxonomy" id="1850250"/>
    <lineage>
        <taxon>Bacteria</taxon>
        <taxon>Pseudomonadati</taxon>
        <taxon>Pseudomonadota</taxon>
        <taxon>Alphaproteobacteria</taxon>
        <taxon>Rhodobacterales</taxon>
        <taxon>Rhodobacter group</taxon>
        <taxon>Rhodobacter</taxon>
    </lineage>
</organism>
<accession>A0A1D9MC79</accession>
<dbReference type="InterPro" id="IPR007462">
    <property type="entry name" value="COV1-like"/>
</dbReference>
<evidence type="ECO:0000313" key="3">
    <source>
        <dbReference type="Proteomes" id="UP000176562"/>
    </source>
</evidence>
<proteinExistence type="predicted"/>